<dbReference type="InterPro" id="IPR050116">
    <property type="entry name" value="DNA_polymerase-Y"/>
</dbReference>
<evidence type="ECO:0000256" key="4">
    <source>
        <dbReference type="ARBA" id="ARBA00022695"/>
    </source>
</evidence>
<dbReference type="NCBIfam" id="NF010731">
    <property type="entry name" value="PRK14133.1"/>
    <property type="match status" value="1"/>
</dbReference>
<feature type="active site" evidence="13">
    <location>
        <position position="122"/>
    </location>
</feature>
<dbReference type="InterPro" id="IPR043502">
    <property type="entry name" value="DNA/RNA_pol_sf"/>
</dbReference>
<gene>
    <name evidence="13" type="primary">dinB</name>
    <name evidence="15" type="ORF">SAMN04488506_0703</name>
</gene>
<keyword evidence="11 13" id="KW-0234">DNA repair</keyword>
<dbReference type="GO" id="GO:0006281">
    <property type="term" value="P:DNA repair"/>
    <property type="evidence" value="ECO:0007669"/>
    <property type="project" value="UniProtKB-UniRule"/>
</dbReference>
<comment type="subcellular location">
    <subcellularLocation>
        <location evidence="13">Cytoplasm</location>
    </subcellularLocation>
</comment>
<evidence type="ECO:0000313" key="16">
    <source>
        <dbReference type="Proteomes" id="UP000199136"/>
    </source>
</evidence>
<feature type="binding site" evidence="13">
    <location>
        <position position="23"/>
    </location>
    <ligand>
        <name>Mg(2+)</name>
        <dbReference type="ChEBI" id="CHEBI:18420"/>
    </ligand>
</feature>
<evidence type="ECO:0000256" key="1">
    <source>
        <dbReference type="ARBA" id="ARBA00010945"/>
    </source>
</evidence>
<dbReference type="EC" id="2.7.7.7" evidence="13"/>
<dbReference type="Pfam" id="PF00817">
    <property type="entry name" value="IMS"/>
    <property type="match status" value="1"/>
</dbReference>
<keyword evidence="7 13" id="KW-0227">DNA damage</keyword>
<keyword evidence="4 13" id="KW-0548">Nucleotidyltransferase</keyword>
<reference evidence="15 16" key="1">
    <citation type="submission" date="2016-10" db="EMBL/GenBank/DDBJ databases">
        <authorList>
            <person name="de Groot N.N."/>
        </authorList>
    </citation>
    <scope>NUCLEOTIDE SEQUENCE [LARGE SCALE GENOMIC DNA]</scope>
    <source>
        <strain evidence="15 16">DSM 20581</strain>
    </source>
</reference>
<feature type="domain" description="UmuC" evidence="14">
    <location>
        <begin position="19"/>
        <end position="203"/>
    </location>
</feature>
<organism evidence="15 16">
    <name type="scientific">Desemzia incerta</name>
    <dbReference type="NCBI Taxonomy" id="82801"/>
    <lineage>
        <taxon>Bacteria</taxon>
        <taxon>Bacillati</taxon>
        <taxon>Bacillota</taxon>
        <taxon>Bacilli</taxon>
        <taxon>Lactobacillales</taxon>
        <taxon>Carnobacteriaceae</taxon>
        <taxon>Desemzia</taxon>
    </lineage>
</organism>
<dbReference type="PANTHER" id="PTHR11076">
    <property type="entry name" value="DNA REPAIR POLYMERASE UMUC / TRANSFERASE FAMILY MEMBER"/>
    <property type="match status" value="1"/>
</dbReference>
<dbReference type="GO" id="GO:0005829">
    <property type="term" value="C:cytosol"/>
    <property type="evidence" value="ECO:0007669"/>
    <property type="project" value="TreeGrafter"/>
</dbReference>
<evidence type="ECO:0000256" key="8">
    <source>
        <dbReference type="ARBA" id="ARBA00022842"/>
    </source>
</evidence>
<keyword evidence="13" id="KW-0963">Cytoplasm</keyword>
<dbReference type="PROSITE" id="PS50173">
    <property type="entry name" value="UMUC"/>
    <property type="match status" value="1"/>
</dbReference>
<comment type="subunit">
    <text evidence="13">Monomer.</text>
</comment>
<dbReference type="InterPro" id="IPR022880">
    <property type="entry name" value="DNApol_IV"/>
</dbReference>
<sequence length="380" mass="44079">MDIGILHFDEPQRDTSRKIIHIDMDAFYASVEERENPRLKGQPVIIARHPKETGGKGVVATANYEARKYGVHSAMSSQKAYELCPNGIFIPGNFDLYREISAQVREIFKRYTDMIEPLSLDEAYLDVTQNKIDMKSATLLAKRIQYEVWNEVHLTCSAGVSYNKFIAKLASDYQKPSGTTVIPPDEALDFLKNLPIEKFYGVGKKTVERMHELKIFTGEDLYQLDQMALIHYFGRMGYSLYRKVRGIDDAPVRVSRERKSIGREYTYNQVLRTDEEVIAELRRLSTKVYESLVSHQKHGKTVVLKIRYADFETITKRMTLPNYLMNEKDIFFYAESMWYEIGKIENEVRLLGVTITNLDPITFENIVLPLWEQENDSKRP</sequence>
<dbReference type="InterPro" id="IPR024728">
    <property type="entry name" value="PolY_HhH_motif"/>
</dbReference>
<dbReference type="FunFam" id="3.30.1490.100:FF:000004">
    <property type="entry name" value="DNA polymerase IV"/>
    <property type="match status" value="1"/>
</dbReference>
<accession>A0A1I5W281</accession>
<comment type="function">
    <text evidence="13">Poorly processive, error-prone DNA polymerase involved in untargeted mutagenesis. Copies undamaged DNA at stalled replication forks, which arise in vivo from mismatched or misaligned primer ends. These misaligned primers can be extended by PolIV. Exhibits no 3'-5' exonuclease (proofreading) activity. May be involved in translesional synthesis, in conjunction with the beta clamp from PolIII.</text>
</comment>
<dbReference type="NCBIfam" id="NF002677">
    <property type="entry name" value="PRK02406.1"/>
    <property type="match status" value="1"/>
</dbReference>
<dbReference type="AlphaFoldDB" id="A0A1I5W281"/>
<feature type="binding site" evidence="13">
    <location>
        <position position="121"/>
    </location>
    <ligand>
        <name>Mg(2+)</name>
        <dbReference type="ChEBI" id="CHEBI:18420"/>
    </ligand>
</feature>
<dbReference type="Gene3D" id="3.30.70.270">
    <property type="match status" value="1"/>
</dbReference>
<evidence type="ECO:0000256" key="2">
    <source>
        <dbReference type="ARBA" id="ARBA00022457"/>
    </source>
</evidence>
<keyword evidence="8 13" id="KW-0460">Magnesium</keyword>
<keyword evidence="5 13" id="KW-0235">DNA replication</keyword>
<dbReference type="HAMAP" id="MF_01113">
    <property type="entry name" value="DNApol_IV"/>
    <property type="match status" value="1"/>
</dbReference>
<evidence type="ECO:0000259" key="14">
    <source>
        <dbReference type="PROSITE" id="PS50173"/>
    </source>
</evidence>
<evidence type="ECO:0000256" key="13">
    <source>
        <dbReference type="HAMAP-Rule" id="MF_01113"/>
    </source>
</evidence>
<dbReference type="InterPro" id="IPR017961">
    <property type="entry name" value="DNA_pol_Y-fam_little_finger"/>
</dbReference>
<evidence type="ECO:0000256" key="7">
    <source>
        <dbReference type="ARBA" id="ARBA00022763"/>
    </source>
</evidence>
<dbReference type="GO" id="GO:0006261">
    <property type="term" value="P:DNA-templated DNA replication"/>
    <property type="evidence" value="ECO:0007669"/>
    <property type="project" value="UniProtKB-UniRule"/>
</dbReference>
<keyword evidence="3 13" id="KW-0808">Transferase</keyword>
<evidence type="ECO:0000313" key="15">
    <source>
        <dbReference type="EMBL" id="SFQ13366.1"/>
    </source>
</evidence>
<dbReference type="OrthoDB" id="9808813at2"/>
<keyword evidence="16" id="KW-1185">Reference proteome</keyword>
<keyword evidence="6 13" id="KW-0479">Metal-binding</keyword>
<proteinExistence type="inferred from homology"/>
<dbReference type="SUPFAM" id="SSF100879">
    <property type="entry name" value="Lesion bypass DNA polymerase (Y-family), little finger domain"/>
    <property type="match status" value="1"/>
</dbReference>
<keyword evidence="9 13" id="KW-0239">DNA-directed DNA polymerase</keyword>
<dbReference type="InterPro" id="IPR001126">
    <property type="entry name" value="UmuC"/>
</dbReference>
<dbReference type="Gene3D" id="1.10.150.20">
    <property type="entry name" value="5' to 3' exonuclease, C-terminal subdomain"/>
    <property type="match status" value="1"/>
</dbReference>
<comment type="catalytic activity">
    <reaction evidence="12 13">
        <text>DNA(n) + a 2'-deoxyribonucleoside 5'-triphosphate = DNA(n+1) + diphosphate</text>
        <dbReference type="Rhea" id="RHEA:22508"/>
        <dbReference type="Rhea" id="RHEA-COMP:17339"/>
        <dbReference type="Rhea" id="RHEA-COMP:17340"/>
        <dbReference type="ChEBI" id="CHEBI:33019"/>
        <dbReference type="ChEBI" id="CHEBI:61560"/>
        <dbReference type="ChEBI" id="CHEBI:173112"/>
        <dbReference type="EC" id="2.7.7.7"/>
    </reaction>
</comment>
<dbReference type="Pfam" id="PF11798">
    <property type="entry name" value="IMS_HHH"/>
    <property type="match status" value="1"/>
</dbReference>
<feature type="site" description="Substrate discrimination" evidence="13">
    <location>
        <position position="28"/>
    </location>
</feature>
<dbReference type="CDD" id="cd03586">
    <property type="entry name" value="PolY_Pol_IV_kappa"/>
    <property type="match status" value="1"/>
</dbReference>
<comment type="cofactor">
    <cofactor evidence="13">
        <name>Mg(2+)</name>
        <dbReference type="ChEBI" id="CHEBI:18420"/>
    </cofactor>
    <text evidence="13">Binds 2 magnesium ions per subunit.</text>
</comment>
<dbReference type="SUPFAM" id="SSF56672">
    <property type="entry name" value="DNA/RNA polymerases"/>
    <property type="match status" value="1"/>
</dbReference>
<evidence type="ECO:0000256" key="11">
    <source>
        <dbReference type="ARBA" id="ARBA00023204"/>
    </source>
</evidence>
<dbReference type="Gene3D" id="3.40.1170.60">
    <property type="match status" value="1"/>
</dbReference>
<dbReference type="InterPro" id="IPR043128">
    <property type="entry name" value="Rev_trsase/Diguanyl_cyclase"/>
</dbReference>
<dbReference type="EMBL" id="FOXW01000002">
    <property type="protein sequence ID" value="SFQ13366.1"/>
    <property type="molecule type" value="Genomic_DNA"/>
</dbReference>
<comment type="similarity">
    <text evidence="1 13">Belongs to the DNA polymerase type-Y family.</text>
</comment>
<dbReference type="GO" id="GO:0009432">
    <property type="term" value="P:SOS response"/>
    <property type="evidence" value="ECO:0007669"/>
    <property type="project" value="TreeGrafter"/>
</dbReference>
<protein>
    <recommendedName>
        <fullName evidence="13">DNA polymerase IV</fullName>
        <shortName evidence="13">Pol IV</shortName>
        <ecNumber evidence="13">2.7.7.7</ecNumber>
    </recommendedName>
</protein>
<name>A0A1I5W281_9LACT</name>
<dbReference type="Gene3D" id="3.30.1490.100">
    <property type="entry name" value="DNA polymerase, Y-family, little finger domain"/>
    <property type="match status" value="1"/>
</dbReference>
<dbReference type="STRING" id="82801.SAMN04488506_0703"/>
<dbReference type="GO" id="GO:0000287">
    <property type="term" value="F:magnesium ion binding"/>
    <property type="evidence" value="ECO:0007669"/>
    <property type="project" value="UniProtKB-UniRule"/>
</dbReference>
<evidence type="ECO:0000256" key="10">
    <source>
        <dbReference type="ARBA" id="ARBA00023125"/>
    </source>
</evidence>
<dbReference type="Proteomes" id="UP000199136">
    <property type="component" value="Unassembled WGS sequence"/>
</dbReference>
<dbReference type="GO" id="GO:0003887">
    <property type="term" value="F:DNA-directed DNA polymerase activity"/>
    <property type="evidence" value="ECO:0007669"/>
    <property type="project" value="UniProtKB-UniRule"/>
</dbReference>
<dbReference type="Pfam" id="PF11799">
    <property type="entry name" value="IMS_C"/>
    <property type="match status" value="1"/>
</dbReference>
<dbReference type="PANTHER" id="PTHR11076:SF33">
    <property type="entry name" value="DNA POLYMERASE KAPPA"/>
    <property type="match status" value="1"/>
</dbReference>
<dbReference type="GO" id="GO:0003684">
    <property type="term" value="F:damaged DNA binding"/>
    <property type="evidence" value="ECO:0007669"/>
    <property type="project" value="InterPro"/>
</dbReference>
<dbReference type="InterPro" id="IPR036775">
    <property type="entry name" value="DNA_pol_Y-fam_lit_finger_sf"/>
</dbReference>
<evidence type="ECO:0000256" key="12">
    <source>
        <dbReference type="ARBA" id="ARBA00049244"/>
    </source>
</evidence>
<dbReference type="GO" id="GO:0042276">
    <property type="term" value="P:error-prone translesion synthesis"/>
    <property type="evidence" value="ECO:0007669"/>
    <property type="project" value="TreeGrafter"/>
</dbReference>
<evidence type="ECO:0000256" key="3">
    <source>
        <dbReference type="ARBA" id="ARBA00022679"/>
    </source>
</evidence>
<evidence type="ECO:0000256" key="9">
    <source>
        <dbReference type="ARBA" id="ARBA00022932"/>
    </source>
</evidence>
<keyword evidence="10 13" id="KW-0238">DNA-binding</keyword>
<keyword evidence="2 13" id="KW-0515">Mutator protein</keyword>
<evidence type="ECO:0000256" key="5">
    <source>
        <dbReference type="ARBA" id="ARBA00022705"/>
    </source>
</evidence>
<evidence type="ECO:0000256" key="6">
    <source>
        <dbReference type="ARBA" id="ARBA00022723"/>
    </source>
</evidence>
<dbReference type="RefSeq" id="WP_092479767.1">
    <property type="nucleotide sequence ID" value="NZ_FOXW01000002.1"/>
</dbReference>